<gene>
    <name evidence="1" type="ORF">DRB17_17200</name>
</gene>
<protein>
    <submittedName>
        <fullName evidence="1">Uncharacterized protein</fullName>
    </submittedName>
</protein>
<comment type="caution">
    <text evidence="1">The sequence shown here is derived from an EMBL/GenBank/DDBJ whole genome shotgun (WGS) entry which is preliminary data.</text>
</comment>
<dbReference type="EMBL" id="QPMH01000023">
    <property type="protein sequence ID" value="RDD60609.1"/>
    <property type="molecule type" value="Genomic_DNA"/>
</dbReference>
<evidence type="ECO:0000313" key="1">
    <source>
        <dbReference type="EMBL" id="RDD60609.1"/>
    </source>
</evidence>
<accession>A0A369T5L0</accession>
<keyword evidence="2" id="KW-1185">Reference proteome</keyword>
<dbReference type="AlphaFoldDB" id="A0A369T5L0"/>
<reference evidence="1 2" key="1">
    <citation type="submission" date="2018-07" db="EMBL/GenBank/DDBJ databases">
        <title>Venubactetium sediminum gen. nov., sp. nov., isolated from a marine solar saltern.</title>
        <authorList>
            <person name="Wang S."/>
        </authorList>
    </citation>
    <scope>NUCLEOTIDE SEQUENCE [LARGE SCALE GENOMIC DNA]</scope>
    <source>
        <strain evidence="1 2">WD2A32</strain>
    </source>
</reference>
<sequence length="860" mass="95783">MTVRAGVDLNGYWDWAALDGLRERGADVSAAASVNDGGINGAVIHLLESGEFVGGPQTALAPHGRGPGWGEHLGHHDRRKPVRDLLAIAQGRQCARGGEHENEFRALFGALAPDADEAVVAVPDTQIFDEAQQQAYLEALRGAGPLRVSLLWRPIATMLGWLEAGAEGLEDKLWDGIPIATISLMGDSVQVADARLLRRPGRRALLWAPERRRRGFALSGPYAGKAVVDLYAEQLSRKIGLAKEKVVERMMGPWRQAMGRVGAEEVVRLDNRSWRSLPTELPEIALPELPKPETEALERVRDAEVVLLDGPFVENTAWRWHVLAAFGIAGDDPRLRIADPATAARGCREAGRRLSAGDPPYFDFLPQLEINALVDGRQDFVDLIPHGAEVQGGRQYVGRAEADFAINSGASQLTFYLIKEDFDWPRKAVHELPETPDLQHRIDVTVRQTPGQGFARVEISSETYEPFRDAALVLDWNSMETIEKTRKEVLDEAGDVGPDGYPDVQVVPAHPVHWHPDHPRRNLKALLDCYAGSDLFREGQIVAEARRALSDLAQTVPRRQSPRHIASEIGFAYDDFAAYPFVDADGRLPESLPGFPVPEGAEAALDAALRKAERDLGDITSKPATVDNQDLVRDIVMFATWCQTRCPNGVVRFLLGCMEQREAFQLHHKLIVEGLGRSLRREDDLKRFFGFVQDRLNRTGHLNDRHFAALGMTLGRRSHAAGCLTHEQALAFMMEADRLYVAENKKPRDDAYKKLFKYGLLMLAVLLRYRSVRPDFLVPGPNTLAAGVIGHLETAKERIDGFRRAFEAKVRRERNRQTAHHYHAAARRLERHHGIVEELLGFIRMEGGNPNIIQLIEDLD</sequence>
<dbReference type="Proteomes" id="UP000253941">
    <property type="component" value="Unassembled WGS sequence"/>
</dbReference>
<dbReference type="RefSeq" id="WP_114583466.1">
    <property type="nucleotide sequence ID" value="NZ_QPMH01000023.1"/>
</dbReference>
<name>A0A369T5L0_9PROT</name>
<proteinExistence type="predicted"/>
<organism evidence="1 2">
    <name type="scientific">Ferruginivarius sediminum</name>
    <dbReference type="NCBI Taxonomy" id="2661937"/>
    <lineage>
        <taxon>Bacteria</taxon>
        <taxon>Pseudomonadati</taxon>
        <taxon>Pseudomonadota</taxon>
        <taxon>Alphaproteobacteria</taxon>
        <taxon>Rhodospirillales</taxon>
        <taxon>Rhodospirillaceae</taxon>
        <taxon>Ferruginivarius</taxon>
    </lineage>
</organism>
<evidence type="ECO:0000313" key="2">
    <source>
        <dbReference type="Proteomes" id="UP000253941"/>
    </source>
</evidence>